<gene>
    <name evidence="1" type="ORF">L195_g044586</name>
</gene>
<feature type="non-terminal residue" evidence="1">
    <location>
        <position position="89"/>
    </location>
</feature>
<dbReference type="AlphaFoldDB" id="A0A2K3MCH3"/>
<dbReference type="Proteomes" id="UP000236291">
    <property type="component" value="Unassembled WGS sequence"/>
</dbReference>
<comment type="caution">
    <text evidence="1">The sequence shown here is derived from an EMBL/GenBank/DDBJ whole genome shotgun (WGS) entry which is preliminary data.</text>
</comment>
<protein>
    <submittedName>
        <fullName evidence="1">Uncharacterized protein</fullName>
    </submittedName>
</protein>
<dbReference type="ExpressionAtlas" id="A0A2K3MCH3">
    <property type="expression patterns" value="baseline"/>
</dbReference>
<sequence length="89" mass="10046">MPPKNDTYDEANFSFRDEYVSRNHTTYGLPQTEPPNCVTNMFANYLAKVLRYSGKGCSLKSVTVTTQDECVYLEDASVVIAWLVSMHDA</sequence>
<dbReference type="EMBL" id="ASHM01056722">
    <property type="protein sequence ID" value="PNX88480.1"/>
    <property type="molecule type" value="Genomic_DNA"/>
</dbReference>
<reference evidence="1 2" key="2">
    <citation type="journal article" date="2017" name="Front. Plant Sci.">
        <title>Gene Classification and Mining of Molecular Markers Useful in Red Clover (Trifolium pratense) Breeding.</title>
        <authorList>
            <person name="Istvanek J."/>
            <person name="Dluhosova J."/>
            <person name="Dluhos P."/>
            <person name="Patkova L."/>
            <person name="Nedelnik J."/>
            <person name="Repkova J."/>
        </authorList>
    </citation>
    <scope>NUCLEOTIDE SEQUENCE [LARGE SCALE GENOMIC DNA]</scope>
    <source>
        <strain evidence="2">cv. Tatra</strain>
        <tissue evidence="1">Young leaves</tissue>
    </source>
</reference>
<name>A0A2K3MCH3_TRIPR</name>
<reference evidence="1 2" key="1">
    <citation type="journal article" date="2014" name="Am. J. Bot.">
        <title>Genome assembly and annotation for red clover (Trifolium pratense; Fabaceae).</title>
        <authorList>
            <person name="Istvanek J."/>
            <person name="Jaros M."/>
            <person name="Krenek A."/>
            <person name="Repkova J."/>
        </authorList>
    </citation>
    <scope>NUCLEOTIDE SEQUENCE [LARGE SCALE GENOMIC DNA]</scope>
    <source>
        <strain evidence="2">cv. Tatra</strain>
        <tissue evidence="1">Young leaves</tissue>
    </source>
</reference>
<evidence type="ECO:0000313" key="1">
    <source>
        <dbReference type="EMBL" id="PNX88480.1"/>
    </source>
</evidence>
<proteinExistence type="predicted"/>
<evidence type="ECO:0000313" key="2">
    <source>
        <dbReference type="Proteomes" id="UP000236291"/>
    </source>
</evidence>
<accession>A0A2K3MCH3</accession>
<organism evidence="1 2">
    <name type="scientific">Trifolium pratense</name>
    <name type="common">Red clover</name>
    <dbReference type="NCBI Taxonomy" id="57577"/>
    <lineage>
        <taxon>Eukaryota</taxon>
        <taxon>Viridiplantae</taxon>
        <taxon>Streptophyta</taxon>
        <taxon>Embryophyta</taxon>
        <taxon>Tracheophyta</taxon>
        <taxon>Spermatophyta</taxon>
        <taxon>Magnoliopsida</taxon>
        <taxon>eudicotyledons</taxon>
        <taxon>Gunneridae</taxon>
        <taxon>Pentapetalae</taxon>
        <taxon>rosids</taxon>
        <taxon>fabids</taxon>
        <taxon>Fabales</taxon>
        <taxon>Fabaceae</taxon>
        <taxon>Papilionoideae</taxon>
        <taxon>50 kb inversion clade</taxon>
        <taxon>NPAAA clade</taxon>
        <taxon>Hologalegina</taxon>
        <taxon>IRL clade</taxon>
        <taxon>Trifolieae</taxon>
        <taxon>Trifolium</taxon>
    </lineage>
</organism>